<feature type="transmembrane region" description="Helical" evidence="2">
    <location>
        <begin position="102"/>
        <end position="127"/>
    </location>
</feature>
<evidence type="ECO:0000313" key="3">
    <source>
        <dbReference type="EMBL" id="KAK2142121.1"/>
    </source>
</evidence>
<reference evidence="3" key="1">
    <citation type="journal article" date="2023" name="Mol. Biol. Evol.">
        <title>Third-Generation Sequencing Reveals the Adaptive Role of the Epigenome in Three Deep-Sea Polychaetes.</title>
        <authorList>
            <person name="Perez M."/>
            <person name="Aroh O."/>
            <person name="Sun Y."/>
            <person name="Lan Y."/>
            <person name="Juniper S.K."/>
            <person name="Young C.R."/>
            <person name="Angers B."/>
            <person name="Qian P.Y."/>
        </authorList>
    </citation>
    <scope>NUCLEOTIDE SEQUENCE</scope>
    <source>
        <strain evidence="3">P08H-3</strain>
    </source>
</reference>
<feature type="transmembrane region" description="Helical" evidence="2">
    <location>
        <begin position="26"/>
        <end position="49"/>
    </location>
</feature>
<feature type="region of interest" description="Disordered" evidence="1">
    <location>
        <begin position="175"/>
        <end position="218"/>
    </location>
</feature>
<gene>
    <name evidence="3" type="ORF">LSH36_995g01102</name>
</gene>
<proteinExistence type="predicted"/>
<dbReference type="EMBL" id="JAODUP010000995">
    <property type="protein sequence ID" value="KAK2142121.1"/>
    <property type="molecule type" value="Genomic_DNA"/>
</dbReference>
<keyword evidence="2" id="KW-0472">Membrane</keyword>
<feature type="transmembrane region" description="Helical" evidence="2">
    <location>
        <begin position="139"/>
        <end position="164"/>
    </location>
</feature>
<protein>
    <submittedName>
        <fullName evidence="3">Uncharacterized protein</fullName>
    </submittedName>
</protein>
<dbReference type="AlphaFoldDB" id="A0AAD9MSE6"/>
<name>A0AAD9MSE6_9ANNE</name>
<evidence type="ECO:0000256" key="1">
    <source>
        <dbReference type="SAM" id="MobiDB-lite"/>
    </source>
</evidence>
<sequence>MSCSEHCQYLWDWYYIWTVRSKILKAAAAMLIGAFILDLVALTSGYWLVGPHGYTGLFDGTVRGWTDKPVSIPVVCPILSVLSAVILFCDNILNLLFVTRQYYLVMPAVIVFAFIGALMLMTVIVTWSVPDITSGQRLSWSYIVASLAVVVDMVGCGLCVLDFLSRHSRARISSNDNRARTPATSPNEIQNLDPDLFSSAAEGDPGGGDGRIEEANNISTELTGEVEEFEMRTL</sequence>
<evidence type="ECO:0000313" key="4">
    <source>
        <dbReference type="Proteomes" id="UP001208570"/>
    </source>
</evidence>
<organism evidence="3 4">
    <name type="scientific">Paralvinella palmiformis</name>
    <dbReference type="NCBI Taxonomy" id="53620"/>
    <lineage>
        <taxon>Eukaryota</taxon>
        <taxon>Metazoa</taxon>
        <taxon>Spiralia</taxon>
        <taxon>Lophotrochozoa</taxon>
        <taxon>Annelida</taxon>
        <taxon>Polychaeta</taxon>
        <taxon>Sedentaria</taxon>
        <taxon>Canalipalpata</taxon>
        <taxon>Terebellida</taxon>
        <taxon>Terebelliformia</taxon>
        <taxon>Alvinellidae</taxon>
        <taxon>Paralvinella</taxon>
    </lineage>
</organism>
<evidence type="ECO:0000256" key="2">
    <source>
        <dbReference type="SAM" id="Phobius"/>
    </source>
</evidence>
<feature type="transmembrane region" description="Helical" evidence="2">
    <location>
        <begin position="69"/>
        <end position="90"/>
    </location>
</feature>
<keyword evidence="4" id="KW-1185">Reference proteome</keyword>
<accession>A0AAD9MSE6</accession>
<comment type="caution">
    <text evidence="3">The sequence shown here is derived from an EMBL/GenBank/DDBJ whole genome shotgun (WGS) entry which is preliminary data.</text>
</comment>
<keyword evidence="2" id="KW-1133">Transmembrane helix</keyword>
<dbReference type="Proteomes" id="UP001208570">
    <property type="component" value="Unassembled WGS sequence"/>
</dbReference>
<keyword evidence="2" id="KW-0812">Transmembrane</keyword>
<feature type="compositionally biased region" description="Polar residues" evidence="1">
    <location>
        <begin position="175"/>
        <end position="190"/>
    </location>
</feature>